<gene>
    <name evidence="2" type="ORF">ACJRO7_022335</name>
</gene>
<evidence type="ECO:0000313" key="3">
    <source>
        <dbReference type="Proteomes" id="UP001634007"/>
    </source>
</evidence>
<feature type="region of interest" description="Disordered" evidence="1">
    <location>
        <begin position="1"/>
        <end position="83"/>
    </location>
</feature>
<feature type="compositionally biased region" description="Basic and acidic residues" evidence="1">
    <location>
        <begin position="60"/>
        <end position="69"/>
    </location>
</feature>
<evidence type="ECO:0000256" key="1">
    <source>
        <dbReference type="SAM" id="MobiDB-lite"/>
    </source>
</evidence>
<reference evidence="2 3" key="1">
    <citation type="submission" date="2024-11" db="EMBL/GenBank/DDBJ databases">
        <title>Chromosome-level genome assembly of Eucalyptus globulus Labill. provides insights into its genome evolution.</title>
        <authorList>
            <person name="Li X."/>
        </authorList>
    </citation>
    <scope>NUCLEOTIDE SEQUENCE [LARGE SCALE GENOMIC DNA]</scope>
    <source>
        <strain evidence="2">CL2024</strain>
        <tissue evidence="2">Fresh tender leaves</tissue>
    </source>
</reference>
<name>A0ABD3JY27_EUCGL</name>
<organism evidence="2 3">
    <name type="scientific">Eucalyptus globulus</name>
    <name type="common">Tasmanian blue gum</name>
    <dbReference type="NCBI Taxonomy" id="34317"/>
    <lineage>
        <taxon>Eukaryota</taxon>
        <taxon>Viridiplantae</taxon>
        <taxon>Streptophyta</taxon>
        <taxon>Embryophyta</taxon>
        <taxon>Tracheophyta</taxon>
        <taxon>Spermatophyta</taxon>
        <taxon>Magnoliopsida</taxon>
        <taxon>eudicotyledons</taxon>
        <taxon>Gunneridae</taxon>
        <taxon>Pentapetalae</taxon>
        <taxon>rosids</taxon>
        <taxon>malvids</taxon>
        <taxon>Myrtales</taxon>
        <taxon>Myrtaceae</taxon>
        <taxon>Myrtoideae</taxon>
        <taxon>Eucalypteae</taxon>
        <taxon>Eucalyptus</taxon>
    </lineage>
</organism>
<evidence type="ECO:0000313" key="2">
    <source>
        <dbReference type="EMBL" id="KAL3732796.1"/>
    </source>
</evidence>
<feature type="non-terminal residue" evidence="2">
    <location>
        <position position="1"/>
    </location>
</feature>
<dbReference type="Proteomes" id="UP001634007">
    <property type="component" value="Unassembled WGS sequence"/>
</dbReference>
<accession>A0ABD3JY27</accession>
<keyword evidence="3" id="KW-1185">Reference proteome</keyword>
<sequence>QDSSNFVGVRRTGSGSIRSRVTDESQHRMAEGCRTRQGDVASSQWAGSSSRGTTAAGRSWEQRQSRSDVEQSWVSASYKQITS</sequence>
<feature type="compositionally biased region" description="Polar residues" evidence="1">
    <location>
        <begin position="70"/>
        <end position="83"/>
    </location>
</feature>
<protein>
    <submittedName>
        <fullName evidence="2">Uncharacterized protein</fullName>
    </submittedName>
</protein>
<feature type="compositionally biased region" description="Basic and acidic residues" evidence="1">
    <location>
        <begin position="20"/>
        <end position="37"/>
    </location>
</feature>
<proteinExistence type="predicted"/>
<feature type="compositionally biased region" description="Polar residues" evidence="1">
    <location>
        <begin position="40"/>
        <end position="53"/>
    </location>
</feature>
<comment type="caution">
    <text evidence="2">The sequence shown here is derived from an EMBL/GenBank/DDBJ whole genome shotgun (WGS) entry which is preliminary data.</text>
</comment>
<dbReference type="EMBL" id="JBJKBG010000006">
    <property type="protein sequence ID" value="KAL3732796.1"/>
    <property type="molecule type" value="Genomic_DNA"/>
</dbReference>
<dbReference type="AlphaFoldDB" id="A0ABD3JY27"/>